<protein>
    <submittedName>
        <fullName evidence="2">Uncharacterized protein</fullName>
    </submittedName>
</protein>
<gene>
    <name evidence="2" type="ORF">SHI21_03050</name>
</gene>
<feature type="signal peptide" evidence="1">
    <location>
        <begin position="1"/>
        <end position="18"/>
    </location>
</feature>
<evidence type="ECO:0000313" key="2">
    <source>
        <dbReference type="EMBL" id="MEA9355158.1"/>
    </source>
</evidence>
<keyword evidence="3" id="KW-1185">Reference proteome</keyword>
<dbReference type="RefSeq" id="WP_323574646.1">
    <property type="nucleotide sequence ID" value="NZ_JAYGJQ010000001.1"/>
</dbReference>
<dbReference type="EMBL" id="JAYGJQ010000001">
    <property type="protein sequence ID" value="MEA9355158.1"/>
    <property type="molecule type" value="Genomic_DNA"/>
</dbReference>
<dbReference type="Proteomes" id="UP001302274">
    <property type="component" value="Unassembled WGS sequence"/>
</dbReference>
<evidence type="ECO:0000256" key="1">
    <source>
        <dbReference type="SAM" id="SignalP"/>
    </source>
</evidence>
<name>A0ABU5VQ37_9BACT</name>
<proteinExistence type="predicted"/>
<reference evidence="2 3" key="1">
    <citation type="submission" date="2023-11" db="EMBL/GenBank/DDBJ databases">
        <title>A Novel Polar Bacteriovorax (B. antarcticus) Isolated from the Biocrust in Antarctica.</title>
        <authorList>
            <person name="Mun W."/>
            <person name="Choi S.Y."/>
            <person name="Mitchell R.J."/>
        </authorList>
    </citation>
    <scope>NUCLEOTIDE SEQUENCE [LARGE SCALE GENOMIC DNA]</scope>
    <source>
        <strain evidence="2 3">PP10</strain>
    </source>
</reference>
<accession>A0ABU5VQ37</accession>
<keyword evidence="1" id="KW-0732">Signal</keyword>
<comment type="caution">
    <text evidence="2">The sequence shown here is derived from an EMBL/GenBank/DDBJ whole genome shotgun (WGS) entry which is preliminary data.</text>
</comment>
<organism evidence="2 3">
    <name type="scientific">Bacteriovorax antarcticus</name>
    <dbReference type="NCBI Taxonomy" id="3088717"/>
    <lineage>
        <taxon>Bacteria</taxon>
        <taxon>Pseudomonadati</taxon>
        <taxon>Bdellovibrionota</taxon>
        <taxon>Bacteriovoracia</taxon>
        <taxon>Bacteriovoracales</taxon>
        <taxon>Bacteriovoracaceae</taxon>
        <taxon>Bacteriovorax</taxon>
    </lineage>
</organism>
<evidence type="ECO:0000313" key="3">
    <source>
        <dbReference type="Proteomes" id="UP001302274"/>
    </source>
</evidence>
<sequence>MKLLIVTALLIITQSAFALEIKGTRAEALYNQIAGLSEELGDIGGLDCAMGTCYASIPNTKCVKAFVEETDREGYRTSCTFVSPEGKSVTVKNDDNGHIGSLRRTLIDLTGKLVTENDSNSIKVKSVDCKGTSLGRDADGLEIEQTFTCSIK</sequence>
<feature type="chain" id="PRO_5046354787" evidence="1">
    <location>
        <begin position="19"/>
        <end position="152"/>
    </location>
</feature>